<dbReference type="Gene3D" id="3.30.70.1060">
    <property type="entry name" value="Dimeric alpha+beta barrel"/>
    <property type="match status" value="1"/>
</dbReference>
<evidence type="ECO:0000313" key="4">
    <source>
        <dbReference type="Proteomes" id="UP001303001"/>
    </source>
</evidence>
<gene>
    <name evidence="3" type="ORF">RMN56_02420</name>
</gene>
<dbReference type="PANTHER" id="PTHR35174">
    <property type="entry name" value="BLL7171 PROTEIN-RELATED"/>
    <property type="match status" value="1"/>
</dbReference>
<reference evidence="3 4" key="1">
    <citation type="submission" date="2023-09" db="EMBL/GenBank/DDBJ databases">
        <title>Micromonospora halotolerans DSM 45598 genome sequence.</title>
        <authorList>
            <person name="Mo P."/>
        </authorList>
    </citation>
    <scope>NUCLEOTIDE SEQUENCE [LARGE SCALE GENOMIC DNA]</scope>
    <source>
        <strain evidence="3 4">DSM 45598</strain>
    </source>
</reference>
<dbReference type="EMBL" id="CP134876">
    <property type="protein sequence ID" value="WNM40241.1"/>
    <property type="molecule type" value="Genomic_DNA"/>
</dbReference>
<dbReference type="SUPFAM" id="SSF54909">
    <property type="entry name" value="Dimeric alpha+beta barrel"/>
    <property type="match status" value="1"/>
</dbReference>
<dbReference type="Pfam" id="PF03795">
    <property type="entry name" value="YCII"/>
    <property type="match status" value="1"/>
</dbReference>
<evidence type="ECO:0000256" key="1">
    <source>
        <dbReference type="ARBA" id="ARBA00007689"/>
    </source>
</evidence>
<dbReference type="RefSeq" id="WP_313722232.1">
    <property type="nucleotide sequence ID" value="NZ_CP134876.1"/>
</dbReference>
<dbReference type="InterPro" id="IPR011008">
    <property type="entry name" value="Dimeric_a/b-barrel"/>
</dbReference>
<organism evidence="3 4">
    <name type="scientific">Micromonospora halotolerans</name>
    <dbReference type="NCBI Taxonomy" id="709879"/>
    <lineage>
        <taxon>Bacteria</taxon>
        <taxon>Bacillati</taxon>
        <taxon>Actinomycetota</taxon>
        <taxon>Actinomycetes</taxon>
        <taxon>Micromonosporales</taxon>
        <taxon>Micromonosporaceae</taxon>
        <taxon>Micromonospora</taxon>
    </lineage>
</organism>
<evidence type="ECO:0000259" key="2">
    <source>
        <dbReference type="Pfam" id="PF03795"/>
    </source>
</evidence>
<evidence type="ECO:0000313" key="3">
    <source>
        <dbReference type="EMBL" id="WNM40241.1"/>
    </source>
</evidence>
<accession>A0ABY9ZY74</accession>
<name>A0ABY9ZY74_9ACTN</name>
<dbReference type="Proteomes" id="UP001303001">
    <property type="component" value="Chromosome"/>
</dbReference>
<comment type="similarity">
    <text evidence="1">Belongs to the YciI family.</text>
</comment>
<protein>
    <submittedName>
        <fullName evidence="3">YciI family protein</fullName>
    </submittedName>
</protein>
<dbReference type="PANTHER" id="PTHR35174:SF3">
    <property type="entry name" value="BLL7171 PROTEIN"/>
    <property type="match status" value="1"/>
</dbReference>
<feature type="domain" description="YCII-related" evidence="2">
    <location>
        <begin position="32"/>
        <end position="95"/>
    </location>
</feature>
<dbReference type="InterPro" id="IPR005545">
    <property type="entry name" value="YCII"/>
</dbReference>
<sequence>MTRYLISFNAGAMDHIPDEEIPDVAKASHAVVQEAVNAGVWVFGAGLQSQQASVVATDGMVTDGPYPETKEVIGGFSIVEVDSREEALAWAAKIAASCRCAQEVRQLMPDPEQDAMLRQADRRW</sequence>
<keyword evidence="4" id="KW-1185">Reference proteome</keyword>
<proteinExistence type="inferred from homology"/>